<dbReference type="InterPro" id="IPR012263">
    <property type="entry name" value="M_m6A_EcoRV"/>
</dbReference>
<organism evidence="7 8">
    <name type="scientific">Sporanaerobacter acetigenes DSM 13106</name>
    <dbReference type="NCBI Taxonomy" id="1123281"/>
    <lineage>
        <taxon>Bacteria</taxon>
        <taxon>Bacillati</taxon>
        <taxon>Bacillota</taxon>
        <taxon>Tissierellia</taxon>
        <taxon>Tissierellales</taxon>
        <taxon>Sporanaerobacteraceae</taxon>
        <taxon>Sporanaerobacter</taxon>
    </lineage>
</organism>
<comment type="similarity">
    <text evidence="1">Belongs to the N(4)/N(6)-methyltransferase family.</text>
</comment>
<reference evidence="7 8" key="1">
    <citation type="submission" date="2016-11" db="EMBL/GenBank/DDBJ databases">
        <authorList>
            <person name="Jaros S."/>
            <person name="Januszkiewicz K."/>
            <person name="Wedrychowicz H."/>
        </authorList>
    </citation>
    <scope>NUCLEOTIDE SEQUENCE [LARGE SCALE GENOMIC DNA]</scope>
    <source>
        <strain evidence="7 8">DSM 13106</strain>
    </source>
</reference>
<dbReference type="PIRSF" id="PIRSF000398">
    <property type="entry name" value="M_m6A_EcoRV"/>
    <property type="match status" value="1"/>
</dbReference>
<accession>A0A1M5U500</accession>
<dbReference type="Gene3D" id="1.10.1020.10">
    <property type="entry name" value="Adenine-specific Methyltransferase, Domain 2"/>
    <property type="match status" value="1"/>
</dbReference>
<comment type="catalytic activity">
    <reaction evidence="6">
        <text>a 2'-deoxyadenosine in DNA + S-adenosyl-L-methionine = an N(6)-methyl-2'-deoxyadenosine in DNA + S-adenosyl-L-homocysteine + H(+)</text>
        <dbReference type="Rhea" id="RHEA:15197"/>
        <dbReference type="Rhea" id="RHEA-COMP:12418"/>
        <dbReference type="Rhea" id="RHEA-COMP:12419"/>
        <dbReference type="ChEBI" id="CHEBI:15378"/>
        <dbReference type="ChEBI" id="CHEBI:57856"/>
        <dbReference type="ChEBI" id="CHEBI:59789"/>
        <dbReference type="ChEBI" id="CHEBI:90615"/>
        <dbReference type="ChEBI" id="CHEBI:90616"/>
        <dbReference type="EC" id="2.1.1.72"/>
    </reaction>
</comment>
<dbReference type="EC" id="2.1.1.72" evidence="2"/>
<dbReference type="InterPro" id="IPR023095">
    <property type="entry name" value="Ade_MeTrfase_dom_2"/>
</dbReference>
<dbReference type="GO" id="GO:0043565">
    <property type="term" value="F:sequence-specific DNA binding"/>
    <property type="evidence" value="ECO:0007669"/>
    <property type="project" value="TreeGrafter"/>
</dbReference>
<dbReference type="Proteomes" id="UP000184389">
    <property type="component" value="Unassembled WGS sequence"/>
</dbReference>
<keyword evidence="8" id="KW-1185">Reference proteome</keyword>
<dbReference type="PANTHER" id="PTHR30481">
    <property type="entry name" value="DNA ADENINE METHYLASE"/>
    <property type="match status" value="1"/>
</dbReference>
<dbReference type="STRING" id="1123281.SAMN02745180_00525"/>
<name>A0A1M5U500_9FIRM</name>
<dbReference type="Pfam" id="PF02086">
    <property type="entry name" value="MethyltransfD12"/>
    <property type="match status" value="1"/>
</dbReference>
<dbReference type="EMBL" id="FQXR01000003">
    <property type="protein sequence ID" value="SHH57936.1"/>
    <property type="molecule type" value="Genomic_DNA"/>
</dbReference>
<dbReference type="GO" id="GO:0032259">
    <property type="term" value="P:methylation"/>
    <property type="evidence" value="ECO:0007669"/>
    <property type="project" value="UniProtKB-KW"/>
</dbReference>
<evidence type="ECO:0000256" key="2">
    <source>
        <dbReference type="ARBA" id="ARBA00011900"/>
    </source>
</evidence>
<dbReference type="SUPFAM" id="SSF53335">
    <property type="entry name" value="S-adenosyl-L-methionine-dependent methyltransferases"/>
    <property type="match status" value="1"/>
</dbReference>
<dbReference type="RefSeq" id="WP_072743115.1">
    <property type="nucleotide sequence ID" value="NZ_FQXR01000003.1"/>
</dbReference>
<dbReference type="PRINTS" id="PR00505">
    <property type="entry name" value="D12N6MTFRASE"/>
</dbReference>
<keyword evidence="4" id="KW-0808">Transferase</keyword>
<evidence type="ECO:0000313" key="7">
    <source>
        <dbReference type="EMBL" id="SHH57936.1"/>
    </source>
</evidence>
<evidence type="ECO:0000256" key="5">
    <source>
        <dbReference type="ARBA" id="ARBA00022691"/>
    </source>
</evidence>
<dbReference type="GO" id="GO:1904047">
    <property type="term" value="F:S-adenosyl-L-methionine binding"/>
    <property type="evidence" value="ECO:0007669"/>
    <property type="project" value="TreeGrafter"/>
</dbReference>
<keyword evidence="3 7" id="KW-0489">Methyltransferase</keyword>
<evidence type="ECO:0000256" key="1">
    <source>
        <dbReference type="ARBA" id="ARBA00006594"/>
    </source>
</evidence>
<evidence type="ECO:0000256" key="4">
    <source>
        <dbReference type="ARBA" id="ARBA00022679"/>
    </source>
</evidence>
<evidence type="ECO:0000256" key="3">
    <source>
        <dbReference type="ARBA" id="ARBA00022603"/>
    </source>
</evidence>
<dbReference type="InterPro" id="IPR012327">
    <property type="entry name" value="MeTrfase_D12"/>
</dbReference>
<dbReference type="Gene3D" id="3.40.50.150">
    <property type="entry name" value="Vaccinia Virus protein VP39"/>
    <property type="match status" value="1"/>
</dbReference>
<dbReference type="GO" id="GO:0009007">
    <property type="term" value="F:site-specific DNA-methyltransferase (adenine-specific) activity"/>
    <property type="evidence" value="ECO:0007669"/>
    <property type="project" value="UniProtKB-EC"/>
</dbReference>
<evidence type="ECO:0000256" key="6">
    <source>
        <dbReference type="ARBA" id="ARBA00047942"/>
    </source>
</evidence>
<dbReference type="InterPro" id="IPR029063">
    <property type="entry name" value="SAM-dependent_MTases_sf"/>
</dbReference>
<dbReference type="OrthoDB" id="9805629at2"/>
<dbReference type="GO" id="GO:0009307">
    <property type="term" value="P:DNA restriction-modification system"/>
    <property type="evidence" value="ECO:0007669"/>
    <property type="project" value="InterPro"/>
</dbReference>
<dbReference type="PANTHER" id="PTHR30481:SF2">
    <property type="entry name" value="SITE-SPECIFIC DNA-METHYLTRANSFERASE (ADENINE-SPECIFIC)"/>
    <property type="match status" value="1"/>
</dbReference>
<dbReference type="GO" id="GO:0006298">
    <property type="term" value="P:mismatch repair"/>
    <property type="evidence" value="ECO:0007669"/>
    <property type="project" value="TreeGrafter"/>
</dbReference>
<gene>
    <name evidence="7" type="ORF">SAMN02745180_00525</name>
</gene>
<evidence type="ECO:0000313" key="8">
    <source>
        <dbReference type="Proteomes" id="UP000184389"/>
    </source>
</evidence>
<sequence length="280" mass="32912">MTRTLSPLRYPGGKTKLYKYTKKLIEHNNLVGCTYVEPFAGGCGLAIGLLHTNIVNNIILNDIDRSIYAFWKTVLDRNEELIEKIDTTPITIDEWHKQKEIQDSKFDADLFELGFSTLFLNRTNFSGIIKAGPIGGHDQNGPNKLDCRFNKKDIIRKLKLIKAHREQIQFYNEDAIDFFNILNELNHDNFFIFLDPPYFENGPGLYTNFYTEEDHRNLARHVSELNHNWIVTYDNVDKIKEIYQEYNFESKEYSLRYSAYNKYEGTEIMFYSNNLIPVNF</sequence>
<keyword evidence="5" id="KW-0949">S-adenosyl-L-methionine</keyword>
<dbReference type="AlphaFoldDB" id="A0A1M5U500"/>
<protein>
    <recommendedName>
        <fullName evidence="2">site-specific DNA-methyltransferase (adenine-specific)</fullName>
        <ecNumber evidence="2">2.1.1.72</ecNumber>
    </recommendedName>
</protein>
<proteinExistence type="inferred from homology"/>